<comment type="caution">
    <text evidence="5">The sequence shown here is derived from an EMBL/GenBank/DDBJ whole genome shotgun (WGS) entry which is preliminary data.</text>
</comment>
<dbReference type="PROSITE" id="PS50088">
    <property type="entry name" value="ANK_REPEAT"/>
    <property type="match status" value="1"/>
</dbReference>
<proteinExistence type="predicted"/>
<name>A0ABS6ALM3_9RHOB</name>
<feature type="region of interest" description="Disordered" evidence="4">
    <location>
        <begin position="190"/>
        <end position="211"/>
    </location>
</feature>
<feature type="repeat" description="ANK" evidence="3">
    <location>
        <begin position="147"/>
        <end position="179"/>
    </location>
</feature>
<dbReference type="PANTHER" id="PTHR24171">
    <property type="entry name" value="ANKYRIN REPEAT DOMAIN-CONTAINING PROTEIN 39-RELATED"/>
    <property type="match status" value="1"/>
</dbReference>
<dbReference type="EMBL" id="JAHKNG010000033">
    <property type="protein sequence ID" value="MBU3031493.1"/>
    <property type="molecule type" value="Genomic_DNA"/>
</dbReference>
<dbReference type="PROSITE" id="PS50297">
    <property type="entry name" value="ANK_REP_REGION"/>
    <property type="match status" value="1"/>
</dbReference>
<dbReference type="Proteomes" id="UP001166191">
    <property type="component" value="Unassembled WGS sequence"/>
</dbReference>
<feature type="compositionally biased region" description="Basic and acidic residues" evidence="4">
    <location>
        <begin position="192"/>
        <end position="211"/>
    </location>
</feature>
<evidence type="ECO:0000256" key="3">
    <source>
        <dbReference type="PROSITE-ProRule" id="PRU00023"/>
    </source>
</evidence>
<evidence type="ECO:0000256" key="1">
    <source>
        <dbReference type="ARBA" id="ARBA00022737"/>
    </source>
</evidence>
<dbReference type="Pfam" id="PF12796">
    <property type="entry name" value="Ank_2"/>
    <property type="match status" value="1"/>
</dbReference>
<evidence type="ECO:0000256" key="2">
    <source>
        <dbReference type="ARBA" id="ARBA00023043"/>
    </source>
</evidence>
<accession>A0ABS6ALM3</accession>
<dbReference type="InterPro" id="IPR002110">
    <property type="entry name" value="Ankyrin_rpt"/>
</dbReference>
<dbReference type="Pfam" id="PF00023">
    <property type="entry name" value="Ank"/>
    <property type="match status" value="1"/>
</dbReference>
<keyword evidence="1" id="KW-0677">Repeat</keyword>
<keyword evidence="2 3" id="KW-0040">ANK repeat</keyword>
<evidence type="ECO:0000256" key="4">
    <source>
        <dbReference type="SAM" id="MobiDB-lite"/>
    </source>
</evidence>
<dbReference type="RefSeq" id="WP_216034162.1">
    <property type="nucleotide sequence ID" value="NZ_JAHKNG010000033.1"/>
</dbReference>
<sequence>MTFDLQERLLTAIEDHDETLVARLLDSGADPDLGTKDAPSWRPLLASAEELSEGGKIGIVRNLIKKGADVNASDDAGNSALLISTRDGMWDATYALIDAGADPSLRNIDNLWPLAIAVEYGNHDAVQRMLGTGKCDSNNLNAWVGFTGMTMLGMAAAQVDAKMVALLIDAGADIYVKDDQDRLAIQYLPEPDESHPNEWERSVELLSDGRP</sequence>
<reference evidence="5" key="1">
    <citation type="submission" date="2021-06" db="EMBL/GenBank/DDBJ databases">
        <title>Paracoccus bacterium XHP0099 sp. nov., isolated from the surface waters of the Yellow Sea.</title>
        <authorList>
            <person name="Xue H."/>
            <person name="Zhang D."/>
        </authorList>
    </citation>
    <scope>NUCLEOTIDE SEQUENCE</scope>
    <source>
        <strain evidence="5">XHP0099</strain>
    </source>
</reference>
<protein>
    <submittedName>
        <fullName evidence="5">Ankyrin repeat domain-containing protein</fullName>
    </submittedName>
</protein>
<keyword evidence="6" id="KW-1185">Reference proteome</keyword>
<gene>
    <name evidence="5" type="ORF">KNW02_15355</name>
</gene>
<evidence type="ECO:0000313" key="6">
    <source>
        <dbReference type="Proteomes" id="UP001166191"/>
    </source>
</evidence>
<organism evidence="5 6">
    <name type="scientific">Paracoccus marinaquae</name>
    <dbReference type="NCBI Taxonomy" id="2841926"/>
    <lineage>
        <taxon>Bacteria</taxon>
        <taxon>Pseudomonadati</taxon>
        <taxon>Pseudomonadota</taxon>
        <taxon>Alphaproteobacteria</taxon>
        <taxon>Rhodobacterales</taxon>
        <taxon>Paracoccaceae</taxon>
        <taxon>Paracoccus</taxon>
    </lineage>
</organism>
<dbReference type="SMART" id="SM00248">
    <property type="entry name" value="ANK"/>
    <property type="match status" value="5"/>
</dbReference>
<evidence type="ECO:0000313" key="5">
    <source>
        <dbReference type="EMBL" id="MBU3031493.1"/>
    </source>
</evidence>